<dbReference type="Gene3D" id="3.80.10.10">
    <property type="entry name" value="Ribonuclease Inhibitor"/>
    <property type="match status" value="2"/>
</dbReference>
<dbReference type="SUPFAM" id="SSF52047">
    <property type="entry name" value="RNI-like"/>
    <property type="match status" value="1"/>
</dbReference>
<protein>
    <submittedName>
        <fullName evidence="3">Uncharacterized protein</fullName>
    </submittedName>
</protein>
<dbReference type="AlphaFoldDB" id="K0SXI4"/>
<evidence type="ECO:0000256" key="1">
    <source>
        <dbReference type="ARBA" id="ARBA00022737"/>
    </source>
</evidence>
<dbReference type="InterPro" id="IPR052201">
    <property type="entry name" value="LRR-containing_regulator"/>
</dbReference>
<dbReference type="PANTHER" id="PTHR24111:SF0">
    <property type="entry name" value="LEUCINE-RICH REPEAT-CONTAINING PROTEIN"/>
    <property type="match status" value="1"/>
</dbReference>
<keyword evidence="4" id="KW-1185">Reference proteome</keyword>
<keyword evidence="2" id="KW-0175">Coiled coil</keyword>
<sequence>MAGNHPRKKRLYCDPPLPGNDDLRTALVSNSLVDRSKVIDQRVEAAVKVKTLALTSRNYDLQRENESLRLRCESLERSIRILKKEGNWTYRSPNVWLSWFGEQGHEEGHVFGVRRLIQSIEATTKDLRASRSAKVDVGGEEGSLILSNDVMDPHWEQLANAMLLSKRIKRMNLSNVQLNERTLQTIEASVRQKGITRFYLRRNKFLGGEGVQFAINVLKNNSSIKAFRWRDNSFPCTEHACQLIDAISEHPAIHLLDLSRSMNKGIIPTLPVKRLLYGLRTDTLKMLYLSNNNIKMNGDRCIPDVLSKNLPLEALFLEGNQFTDDDALHIAIALQSNTNLRYLDLDDNLLTKNGKSAMYLLSVLGLNRSDLSDLEPVWAANLNAVSEANHTCKIVGVSGPRNFMNRNNESAKWNRGRKLLSLLVKRHRRGPMIPHLESEFLENGMGLVPHVFSCINSYSVGCSERHCLSILFELVRDWRMHEIFQSRQM</sequence>
<dbReference type="Proteomes" id="UP000266841">
    <property type="component" value="Unassembled WGS sequence"/>
</dbReference>
<dbReference type="OrthoDB" id="188902at2759"/>
<dbReference type="eggNOG" id="ENOG502QU1H">
    <property type="taxonomic scope" value="Eukaryota"/>
</dbReference>
<feature type="coiled-coil region" evidence="2">
    <location>
        <begin position="58"/>
        <end position="85"/>
    </location>
</feature>
<comment type="caution">
    <text evidence="3">The sequence shown here is derived from an EMBL/GenBank/DDBJ whole genome shotgun (WGS) entry which is preliminary data.</text>
</comment>
<dbReference type="EMBL" id="AGNL01007593">
    <property type="protein sequence ID" value="EJK71138.1"/>
    <property type="molecule type" value="Genomic_DNA"/>
</dbReference>
<reference evidence="3 4" key="1">
    <citation type="journal article" date="2012" name="Genome Biol.">
        <title>Genome and low-iron response of an oceanic diatom adapted to chronic iron limitation.</title>
        <authorList>
            <person name="Lommer M."/>
            <person name="Specht M."/>
            <person name="Roy A.S."/>
            <person name="Kraemer L."/>
            <person name="Andreson R."/>
            <person name="Gutowska M.A."/>
            <person name="Wolf J."/>
            <person name="Bergner S.V."/>
            <person name="Schilhabel M.B."/>
            <person name="Klostermeier U.C."/>
            <person name="Beiko R.G."/>
            <person name="Rosenstiel P."/>
            <person name="Hippler M."/>
            <person name="Laroche J."/>
        </authorList>
    </citation>
    <scope>NUCLEOTIDE SEQUENCE [LARGE SCALE GENOMIC DNA]</scope>
    <source>
        <strain evidence="3 4">CCMP1005</strain>
    </source>
</reference>
<keyword evidence="1" id="KW-0677">Repeat</keyword>
<evidence type="ECO:0000313" key="3">
    <source>
        <dbReference type="EMBL" id="EJK71138.1"/>
    </source>
</evidence>
<dbReference type="PANTHER" id="PTHR24111">
    <property type="entry name" value="LEUCINE-RICH REPEAT-CONTAINING PROTEIN 34"/>
    <property type="match status" value="1"/>
</dbReference>
<organism evidence="3 4">
    <name type="scientific">Thalassiosira oceanica</name>
    <name type="common">Marine diatom</name>
    <dbReference type="NCBI Taxonomy" id="159749"/>
    <lineage>
        <taxon>Eukaryota</taxon>
        <taxon>Sar</taxon>
        <taxon>Stramenopiles</taxon>
        <taxon>Ochrophyta</taxon>
        <taxon>Bacillariophyta</taxon>
        <taxon>Coscinodiscophyceae</taxon>
        <taxon>Thalassiosirophycidae</taxon>
        <taxon>Thalassiosirales</taxon>
        <taxon>Thalassiosiraceae</taxon>
        <taxon>Thalassiosira</taxon>
    </lineage>
</organism>
<proteinExistence type="predicted"/>
<gene>
    <name evidence="3" type="ORF">THAOC_07453</name>
</gene>
<evidence type="ECO:0000313" key="4">
    <source>
        <dbReference type="Proteomes" id="UP000266841"/>
    </source>
</evidence>
<evidence type="ECO:0000256" key="2">
    <source>
        <dbReference type="SAM" id="Coils"/>
    </source>
</evidence>
<name>K0SXI4_THAOC</name>
<dbReference type="InterPro" id="IPR032675">
    <property type="entry name" value="LRR_dom_sf"/>
</dbReference>
<accession>K0SXI4</accession>